<dbReference type="GO" id="GO:0032259">
    <property type="term" value="P:methylation"/>
    <property type="evidence" value="ECO:0007669"/>
    <property type="project" value="UniProtKB-KW"/>
</dbReference>
<keyword evidence="2" id="KW-0489">Methyltransferase</keyword>
<evidence type="ECO:0000313" key="2">
    <source>
        <dbReference type="EMBL" id="RDY30005.1"/>
    </source>
</evidence>
<keyword evidence="2" id="KW-0808">Transferase</keyword>
<dbReference type="Proteomes" id="UP000216411">
    <property type="component" value="Unassembled WGS sequence"/>
</dbReference>
<protein>
    <submittedName>
        <fullName evidence="2">Methyltransferase domain-containing protein</fullName>
    </submittedName>
</protein>
<reference evidence="2 3" key="1">
    <citation type="journal article" date="2017" name="Genome Announc.">
        <title>Draft Genome Sequence of a Sporulating and Motile Strain of Lachnotalea glycerini Isolated from Water in Quebec City, Canada.</title>
        <authorList>
            <person name="Maheux A.F."/>
            <person name="Boudreau D.K."/>
            <person name="Berube E."/>
            <person name="Boissinot M."/>
            <person name="Raymond F."/>
            <person name="Brodeur S."/>
            <person name="Corbeil J."/>
            <person name="Isabel S."/>
            <person name="Omar R.F."/>
            <person name="Bergeron M.G."/>
        </authorList>
    </citation>
    <scope>NUCLEOTIDE SEQUENCE [LARGE SCALE GENOMIC DNA]</scope>
    <source>
        <strain evidence="2 3">CCRI-19302</strain>
    </source>
</reference>
<dbReference type="InterPro" id="IPR029063">
    <property type="entry name" value="SAM-dependent_MTases_sf"/>
</dbReference>
<gene>
    <name evidence="2" type="ORF">CG710_016855</name>
</gene>
<dbReference type="EMBL" id="NOKA02000052">
    <property type="protein sequence ID" value="RDY30005.1"/>
    <property type="molecule type" value="Genomic_DNA"/>
</dbReference>
<dbReference type="InterPro" id="IPR025714">
    <property type="entry name" value="Methyltranfer_dom"/>
</dbReference>
<dbReference type="RefSeq" id="WP_094377440.1">
    <property type="nucleotide sequence ID" value="NZ_NOKA02000052.1"/>
</dbReference>
<sequence length="282" mass="32371">MSIIGDSSAVLEFEKMLPQHQSAITLLNSMVQNPKVNKVYWLDLACGKGQIISQLNENLTLDNRKKIVYQGYDINVEYSKLVTKIASKLNFEDYDIHIGDLSSFDNILPLNMSFDFITCTNVTHEIHPQRFFQIVLGAIKRLNNNGQLFIYDMESLSNPELGALPLRGADIKRLLDIILKSAGSSFKVSPSTWTHRTCKGWSLVINRNYLDINNYCFDNSDPDICIPLNNEIQNILYEKLEECKRVLKTFTMYGTETSDEEEQKQIALYEFWALHKALEELV</sequence>
<keyword evidence="3" id="KW-1185">Reference proteome</keyword>
<feature type="domain" description="Methyltransferase" evidence="1">
    <location>
        <begin position="41"/>
        <end position="154"/>
    </location>
</feature>
<accession>A0A371JB65</accession>
<dbReference type="OrthoDB" id="2040187at2"/>
<dbReference type="Gene3D" id="3.40.50.150">
    <property type="entry name" value="Vaccinia Virus protein VP39"/>
    <property type="match status" value="1"/>
</dbReference>
<organism evidence="2 3">
    <name type="scientific">Lachnotalea glycerini</name>
    <dbReference type="NCBI Taxonomy" id="1763509"/>
    <lineage>
        <taxon>Bacteria</taxon>
        <taxon>Bacillati</taxon>
        <taxon>Bacillota</taxon>
        <taxon>Clostridia</taxon>
        <taxon>Lachnospirales</taxon>
        <taxon>Lachnospiraceae</taxon>
        <taxon>Lachnotalea</taxon>
    </lineage>
</organism>
<proteinExistence type="predicted"/>
<dbReference type="CDD" id="cd02440">
    <property type="entry name" value="AdoMet_MTases"/>
    <property type="match status" value="1"/>
</dbReference>
<evidence type="ECO:0000259" key="1">
    <source>
        <dbReference type="Pfam" id="PF13847"/>
    </source>
</evidence>
<dbReference type="AlphaFoldDB" id="A0A371JB65"/>
<name>A0A371JB65_9FIRM</name>
<dbReference type="SUPFAM" id="SSF53335">
    <property type="entry name" value="S-adenosyl-L-methionine-dependent methyltransferases"/>
    <property type="match status" value="1"/>
</dbReference>
<dbReference type="GO" id="GO:0008168">
    <property type="term" value="F:methyltransferase activity"/>
    <property type="evidence" value="ECO:0007669"/>
    <property type="project" value="UniProtKB-KW"/>
</dbReference>
<evidence type="ECO:0000313" key="3">
    <source>
        <dbReference type="Proteomes" id="UP000216411"/>
    </source>
</evidence>
<dbReference type="Pfam" id="PF13847">
    <property type="entry name" value="Methyltransf_31"/>
    <property type="match status" value="1"/>
</dbReference>
<comment type="caution">
    <text evidence="2">The sequence shown here is derived from an EMBL/GenBank/DDBJ whole genome shotgun (WGS) entry which is preliminary data.</text>
</comment>